<proteinExistence type="predicted"/>
<dbReference type="OrthoDB" id="15304at2759"/>
<dbReference type="AlphaFoldDB" id="W2SH86"/>
<gene>
    <name evidence="1" type="ORF">NECAME_15561</name>
</gene>
<dbReference type="KEGG" id="nai:NECAME_15561"/>
<organism evidence="1 2">
    <name type="scientific">Necator americanus</name>
    <name type="common">Human hookworm</name>
    <dbReference type="NCBI Taxonomy" id="51031"/>
    <lineage>
        <taxon>Eukaryota</taxon>
        <taxon>Metazoa</taxon>
        <taxon>Ecdysozoa</taxon>
        <taxon>Nematoda</taxon>
        <taxon>Chromadorea</taxon>
        <taxon>Rhabditida</taxon>
        <taxon>Rhabditina</taxon>
        <taxon>Rhabditomorpha</taxon>
        <taxon>Strongyloidea</taxon>
        <taxon>Ancylostomatidae</taxon>
        <taxon>Bunostominae</taxon>
        <taxon>Necator</taxon>
    </lineage>
</organism>
<reference evidence="2" key="1">
    <citation type="journal article" date="2014" name="Nat. Genet.">
        <title>Genome of the human hookworm Necator americanus.</title>
        <authorList>
            <person name="Tang Y.T."/>
            <person name="Gao X."/>
            <person name="Rosa B.A."/>
            <person name="Abubucker S."/>
            <person name="Hallsworth-Pepin K."/>
            <person name="Martin J."/>
            <person name="Tyagi R."/>
            <person name="Heizer E."/>
            <person name="Zhang X."/>
            <person name="Bhonagiri-Palsikar V."/>
            <person name="Minx P."/>
            <person name="Warren W.C."/>
            <person name="Wang Q."/>
            <person name="Zhan B."/>
            <person name="Hotez P.J."/>
            <person name="Sternberg P.W."/>
            <person name="Dougall A."/>
            <person name="Gaze S.T."/>
            <person name="Mulvenna J."/>
            <person name="Sotillo J."/>
            <person name="Ranganathan S."/>
            <person name="Rabelo E.M."/>
            <person name="Wilson R.K."/>
            <person name="Felgner P.L."/>
            <person name="Bethony J."/>
            <person name="Hawdon J.M."/>
            <person name="Gasser R.B."/>
            <person name="Loukas A."/>
            <person name="Mitreva M."/>
        </authorList>
    </citation>
    <scope>NUCLEOTIDE SEQUENCE [LARGE SCALE GENOMIC DNA]</scope>
</reference>
<dbReference type="EMBL" id="KI669183">
    <property type="protein sequence ID" value="ETN68903.1"/>
    <property type="molecule type" value="Genomic_DNA"/>
</dbReference>
<evidence type="ECO:0000313" key="1">
    <source>
        <dbReference type="EMBL" id="ETN68903.1"/>
    </source>
</evidence>
<accession>W2SH86</accession>
<dbReference type="Proteomes" id="UP000053676">
    <property type="component" value="Unassembled WGS sequence"/>
</dbReference>
<name>W2SH86_NECAM</name>
<dbReference type="STRING" id="51031.W2SH86"/>
<dbReference type="OMA" id="LFIIECE"/>
<keyword evidence="2" id="KW-1185">Reference proteome</keyword>
<evidence type="ECO:0000313" key="2">
    <source>
        <dbReference type="Proteomes" id="UP000053676"/>
    </source>
</evidence>
<protein>
    <submittedName>
        <fullName evidence="1">Uncharacterized protein</fullName>
    </submittedName>
</protein>
<sequence length="151" mass="17243">MWIPYQLSDFSDKTRHESVQHIARILLCDRFVQLCIVVLEAGVLGRPEVRETTTQLIVYLLTLAYQYMGTLPPSEKYAAVARFRKSYVATEGLKIVQLPLLVFVLFIIECEKRGVKAKFLEKTMAGDFDKKRIVGGAAEYLARLVSQVSKW</sequence>